<reference evidence="2 3" key="1">
    <citation type="submission" date="2020-08" db="EMBL/GenBank/DDBJ databases">
        <title>Genomic Encyclopedia of Type Strains, Phase IV (KMG-IV): sequencing the most valuable type-strain genomes for metagenomic binning, comparative biology and taxonomic classification.</title>
        <authorList>
            <person name="Goeker M."/>
        </authorList>
    </citation>
    <scope>NUCLEOTIDE SEQUENCE [LARGE SCALE GENOMIC DNA]</scope>
    <source>
        <strain evidence="2 3">DSM 44197</strain>
    </source>
</reference>
<organism evidence="2 3">
    <name type="scientific">Actinomadura namibiensis</name>
    <dbReference type="NCBI Taxonomy" id="182080"/>
    <lineage>
        <taxon>Bacteria</taxon>
        <taxon>Bacillati</taxon>
        <taxon>Actinomycetota</taxon>
        <taxon>Actinomycetes</taxon>
        <taxon>Streptosporangiales</taxon>
        <taxon>Thermomonosporaceae</taxon>
        <taxon>Actinomadura</taxon>
    </lineage>
</organism>
<dbReference type="RefSeq" id="WP_182845347.1">
    <property type="nucleotide sequence ID" value="NZ_BAAALP010000033.1"/>
</dbReference>
<accession>A0A7W3QN11</accession>
<dbReference type="AlphaFoldDB" id="A0A7W3QN11"/>
<proteinExistence type="predicted"/>
<dbReference type="Proteomes" id="UP000572680">
    <property type="component" value="Unassembled WGS sequence"/>
</dbReference>
<sequence>MAPHKAIMGRSRCRGRRTFASGAASSSATVAIAIRRNDSASTPRPSILALLCDTLALWWGPALAELSVVNVRNGRTLLDVRSVSWGAGGRVFVSRLFDEHTATRADPPSFGRRSEVDAGAGAPR</sequence>
<evidence type="ECO:0000256" key="1">
    <source>
        <dbReference type="SAM" id="MobiDB-lite"/>
    </source>
</evidence>
<dbReference type="EMBL" id="JACJIA010000006">
    <property type="protein sequence ID" value="MBA8953110.1"/>
    <property type="molecule type" value="Genomic_DNA"/>
</dbReference>
<gene>
    <name evidence="2" type="ORF">HNR61_004760</name>
</gene>
<comment type="caution">
    <text evidence="2">The sequence shown here is derived from an EMBL/GenBank/DDBJ whole genome shotgun (WGS) entry which is preliminary data.</text>
</comment>
<keyword evidence="3" id="KW-1185">Reference proteome</keyword>
<protein>
    <submittedName>
        <fullName evidence="2">Uncharacterized protein</fullName>
    </submittedName>
</protein>
<name>A0A7W3QN11_ACTNM</name>
<evidence type="ECO:0000313" key="2">
    <source>
        <dbReference type="EMBL" id="MBA8953110.1"/>
    </source>
</evidence>
<evidence type="ECO:0000313" key="3">
    <source>
        <dbReference type="Proteomes" id="UP000572680"/>
    </source>
</evidence>
<feature type="region of interest" description="Disordered" evidence="1">
    <location>
        <begin position="102"/>
        <end position="124"/>
    </location>
</feature>